<feature type="transmembrane region" description="Helical" evidence="6">
    <location>
        <begin position="243"/>
        <end position="266"/>
    </location>
</feature>
<dbReference type="PROSITE" id="PS50850">
    <property type="entry name" value="MFS"/>
    <property type="match status" value="1"/>
</dbReference>
<feature type="transmembrane region" description="Helical" evidence="6">
    <location>
        <begin position="92"/>
        <end position="114"/>
    </location>
</feature>
<evidence type="ECO:0000256" key="2">
    <source>
        <dbReference type="ARBA" id="ARBA00022448"/>
    </source>
</evidence>
<keyword evidence="4 6" id="KW-1133">Transmembrane helix</keyword>
<dbReference type="PANTHER" id="PTHR23505:SF79">
    <property type="entry name" value="PROTEIN SPINSTER"/>
    <property type="match status" value="1"/>
</dbReference>
<dbReference type="KEGG" id="sgi:SGRAN_0437"/>
<dbReference type="PANTHER" id="PTHR23505">
    <property type="entry name" value="SPINSTER"/>
    <property type="match status" value="1"/>
</dbReference>
<organism evidence="8 9">
    <name type="scientific">Sphingopyxis granuli</name>
    <dbReference type="NCBI Taxonomy" id="267128"/>
    <lineage>
        <taxon>Bacteria</taxon>
        <taxon>Pseudomonadati</taxon>
        <taxon>Pseudomonadota</taxon>
        <taxon>Alphaproteobacteria</taxon>
        <taxon>Sphingomonadales</taxon>
        <taxon>Sphingomonadaceae</taxon>
        <taxon>Sphingopyxis</taxon>
    </lineage>
</organism>
<name>A0AA86L1V2_9SPHN</name>
<feature type="domain" description="Major facilitator superfamily (MFS) profile" evidence="7">
    <location>
        <begin position="25"/>
        <end position="434"/>
    </location>
</feature>
<keyword evidence="9" id="KW-1185">Reference proteome</keyword>
<comment type="subcellular location">
    <subcellularLocation>
        <location evidence="1">Membrane</location>
        <topology evidence="1">Multi-pass membrane protein</topology>
    </subcellularLocation>
</comment>
<dbReference type="AlphaFoldDB" id="A0AA86L1V2"/>
<keyword evidence="5 6" id="KW-0472">Membrane</keyword>
<dbReference type="GO" id="GO:0016020">
    <property type="term" value="C:membrane"/>
    <property type="evidence" value="ECO:0007669"/>
    <property type="project" value="UniProtKB-SubCell"/>
</dbReference>
<feature type="transmembrane region" description="Helical" evidence="6">
    <location>
        <begin position="278"/>
        <end position="300"/>
    </location>
</feature>
<feature type="transmembrane region" description="Helical" evidence="6">
    <location>
        <begin position="338"/>
        <end position="360"/>
    </location>
</feature>
<evidence type="ECO:0000313" key="8">
    <source>
        <dbReference type="EMBL" id="AMG72833.1"/>
    </source>
</evidence>
<keyword evidence="2" id="KW-0813">Transport</keyword>
<dbReference type="Proteomes" id="UP000058599">
    <property type="component" value="Chromosome"/>
</dbReference>
<gene>
    <name evidence="8" type="ORF">SGRAN_0437</name>
</gene>
<dbReference type="InterPro" id="IPR036259">
    <property type="entry name" value="MFS_trans_sf"/>
</dbReference>
<protein>
    <submittedName>
        <fullName evidence="8">Major facilitator family transporter</fullName>
    </submittedName>
</protein>
<proteinExistence type="predicted"/>
<accession>A0AA86L1V2</accession>
<feature type="transmembrane region" description="Helical" evidence="6">
    <location>
        <begin position="63"/>
        <end position="85"/>
    </location>
</feature>
<dbReference type="CDD" id="cd17328">
    <property type="entry name" value="MFS_spinster_like"/>
    <property type="match status" value="1"/>
</dbReference>
<sequence length="439" mass="46360">MTQATALEAGAAPPDRGLGLRRTVALAMLFLVGTINFLDRQLLSVLVEPIRAEMQFSDTQFGLLTGLAFALFYAAMGVPVAMIADRWNRVKLVGIACVIWSVFTAACGMVSNFWQLAVMRFGVGTGEAGGTAPSLSVLADYYPPAQRPFVSGLFTLNGPFGVFLGTAFGAWAAAHIGWRQAFFAVGLVGLVVAPLLVWLVREPPRGQMDAPARVPAGAGMAADASPTFAQCFAAFVRRPSLRMVLVGSGLAAFVSYGMLNWIPAFLMRTQKMPLEAMATWYASAAGLTFGIGILGGGWLVSRFARRSTRAYGTIPALATLILVPTLAAALLVDDWRLSLALMLLPMAACTVYVAPALALVQNLTPPGSRATSVALLLLMFNIVGLGLGPLFVGMVSDALKAAHGDESLRWALLSILPFAAAAGVAQYAMARHLEGDFAE</sequence>
<dbReference type="InterPro" id="IPR011701">
    <property type="entry name" value="MFS"/>
</dbReference>
<keyword evidence="3 6" id="KW-0812">Transmembrane</keyword>
<dbReference type="SUPFAM" id="SSF103473">
    <property type="entry name" value="MFS general substrate transporter"/>
    <property type="match status" value="1"/>
</dbReference>
<dbReference type="EMBL" id="CP012199">
    <property type="protein sequence ID" value="AMG72833.1"/>
    <property type="molecule type" value="Genomic_DNA"/>
</dbReference>
<evidence type="ECO:0000259" key="7">
    <source>
        <dbReference type="PROSITE" id="PS50850"/>
    </source>
</evidence>
<evidence type="ECO:0000256" key="1">
    <source>
        <dbReference type="ARBA" id="ARBA00004141"/>
    </source>
</evidence>
<evidence type="ECO:0000256" key="4">
    <source>
        <dbReference type="ARBA" id="ARBA00022989"/>
    </source>
</evidence>
<reference evidence="8 9" key="1">
    <citation type="journal article" date="2016" name="BMC Genomics">
        <title>Genomic analysis of the nitrate-respiring Sphingopyxis granuli (formerly Sphingomonas macrogoltabida) strain TFA.</title>
        <authorList>
            <person name="Garcia-Romero I."/>
            <person name="Perez-Pulido A.J."/>
            <person name="Gonzalez-Flores Y.E."/>
            <person name="Reyes-Ramirez F."/>
            <person name="Santero E."/>
            <person name="Floriano B."/>
        </authorList>
    </citation>
    <scope>NUCLEOTIDE SEQUENCE [LARGE SCALE GENOMIC DNA]</scope>
    <source>
        <strain evidence="8 9">TFA</strain>
    </source>
</reference>
<dbReference type="Gene3D" id="1.20.1250.20">
    <property type="entry name" value="MFS general substrate transporter like domains"/>
    <property type="match status" value="2"/>
</dbReference>
<feature type="transmembrane region" description="Helical" evidence="6">
    <location>
        <begin position="372"/>
        <end position="396"/>
    </location>
</feature>
<feature type="transmembrane region" description="Helical" evidence="6">
    <location>
        <begin position="312"/>
        <end position="332"/>
    </location>
</feature>
<feature type="transmembrane region" description="Helical" evidence="6">
    <location>
        <begin position="149"/>
        <end position="174"/>
    </location>
</feature>
<dbReference type="InterPro" id="IPR020846">
    <property type="entry name" value="MFS_dom"/>
</dbReference>
<evidence type="ECO:0000313" key="9">
    <source>
        <dbReference type="Proteomes" id="UP000058599"/>
    </source>
</evidence>
<dbReference type="GO" id="GO:0022857">
    <property type="term" value="F:transmembrane transporter activity"/>
    <property type="evidence" value="ECO:0007669"/>
    <property type="project" value="InterPro"/>
</dbReference>
<feature type="transmembrane region" description="Helical" evidence="6">
    <location>
        <begin position="408"/>
        <end position="429"/>
    </location>
</feature>
<dbReference type="RefSeq" id="WP_067180392.1">
    <property type="nucleotide sequence ID" value="NZ_CP012199.1"/>
</dbReference>
<dbReference type="Pfam" id="PF07690">
    <property type="entry name" value="MFS_1"/>
    <property type="match status" value="1"/>
</dbReference>
<evidence type="ECO:0000256" key="3">
    <source>
        <dbReference type="ARBA" id="ARBA00022692"/>
    </source>
</evidence>
<evidence type="ECO:0000256" key="6">
    <source>
        <dbReference type="SAM" id="Phobius"/>
    </source>
</evidence>
<dbReference type="InterPro" id="IPR044770">
    <property type="entry name" value="MFS_spinster-like"/>
</dbReference>
<feature type="transmembrane region" description="Helical" evidence="6">
    <location>
        <begin position="181"/>
        <end position="200"/>
    </location>
</feature>
<evidence type="ECO:0000256" key="5">
    <source>
        <dbReference type="ARBA" id="ARBA00023136"/>
    </source>
</evidence>